<dbReference type="SUPFAM" id="SSF63825">
    <property type="entry name" value="YWTD domain"/>
    <property type="match status" value="2"/>
</dbReference>
<dbReference type="SMART" id="SM00135">
    <property type="entry name" value="LY"/>
    <property type="match status" value="5"/>
</dbReference>
<evidence type="ECO:0000256" key="2">
    <source>
        <dbReference type="ARBA" id="ARBA00022737"/>
    </source>
</evidence>
<keyword evidence="2" id="KW-0677">Repeat</keyword>
<dbReference type="PANTHER" id="PTHR46513">
    <property type="entry name" value="VITELLOGENIN RECEPTOR-LIKE PROTEIN-RELATED-RELATED"/>
    <property type="match status" value="1"/>
</dbReference>
<organism evidence="4 5">
    <name type="scientific">Ceratosolen solmsi marchali</name>
    <dbReference type="NCBI Taxonomy" id="326594"/>
    <lineage>
        <taxon>Eukaryota</taxon>
        <taxon>Metazoa</taxon>
        <taxon>Ecdysozoa</taxon>
        <taxon>Arthropoda</taxon>
        <taxon>Hexapoda</taxon>
        <taxon>Insecta</taxon>
        <taxon>Pterygota</taxon>
        <taxon>Neoptera</taxon>
        <taxon>Endopterygota</taxon>
        <taxon>Hymenoptera</taxon>
        <taxon>Apocrita</taxon>
        <taxon>Proctotrupomorpha</taxon>
        <taxon>Chalcidoidea</taxon>
        <taxon>Agaonidae</taxon>
        <taxon>Agaoninae</taxon>
        <taxon>Ceratosolen</taxon>
    </lineage>
</organism>
<name>A0AAJ7E0J8_9HYME</name>
<keyword evidence="3" id="KW-0732">Signal</keyword>
<dbReference type="PANTHER" id="PTHR46513:SF13">
    <property type="entry name" value="EGF-LIKE DOMAIN-CONTAINING PROTEIN"/>
    <property type="match status" value="1"/>
</dbReference>
<evidence type="ECO:0000313" key="4">
    <source>
        <dbReference type="Proteomes" id="UP000695007"/>
    </source>
</evidence>
<dbReference type="Proteomes" id="UP000695007">
    <property type="component" value="Unplaced"/>
</dbReference>
<dbReference type="SUPFAM" id="SSF57196">
    <property type="entry name" value="EGF/Laminin"/>
    <property type="match status" value="1"/>
</dbReference>
<proteinExistence type="predicted"/>
<keyword evidence="1" id="KW-0245">EGF-like domain</keyword>
<keyword evidence="4" id="KW-1185">Reference proteome</keyword>
<dbReference type="AlphaFoldDB" id="A0AAJ7E0J8"/>
<gene>
    <name evidence="5" type="primary">LOC105366486</name>
</gene>
<dbReference type="Gene3D" id="2.10.25.10">
    <property type="entry name" value="Laminin"/>
    <property type="match status" value="1"/>
</dbReference>
<sequence>MLGILEIIKIAVLIILLCAHVRGLPNTGNDLATNSTIKLIFNMKDGKVWQINVNDKSEPKIVSNTIVATEKCHTNVTVPGRANIVDLDYDTGKSRVLWMSWNERLYSSSISNNNSDQLIFWYDYYDYLQFSSRRIAVDHVNEKLYSIDRFINPTVEVVDFDGKQRSILSSFETLGKIKDYVFAGKMPVELENADYAGMLFVQEFPMEIAIDPTEGLMFIRTNISWASRIHRINLDGTSLKIVILNAGRIKNNCCRLDVDRLTKRIYWNDCEKGIIESSDYNGNDRVTVIKADDSVALAVYNNHLFWSQNSTDVSTRAIIKECKLRNNTCRADIIRNIILKDIGDVPYKIKVAGLVDKNNISNPCAIDNGKCQQLCLLKHSDSSLSQSNLSYGCACKIGYKLSSNSKDCEPILKYLVYESNNYIRGKTLNPLTDNKTYNFPPQFVWGILEKDQIASIDFNPLTNKLLYLECRNLLQIDLDENLRGCWSIARFQSDCYKDLAYDWQSGKIYTTKLLGSNGTYVLGAVNVPSTFKRRAFVKPDNLRTIDRPLSLVVHPKTGFLYLLTFNALFNKSTITCMKVGGYDPMKLNIIGSGNIIGLAIDNNKDRLYWFTDSGEIQYSNLNGTDIKTLIVKSPISQINSMIIDEDWIYIKNNISIWQINKDTGGNTTCIVPETKDTILRSGMKIIERSQDNLHYGVNYQITKAACKVFCAYKDEIDKENKNPDAEFCKCSK</sequence>
<dbReference type="InterPro" id="IPR000033">
    <property type="entry name" value="LDLR_classB_rpt"/>
</dbReference>
<feature type="signal peptide" evidence="3">
    <location>
        <begin position="1"/>
        <end position="23"/>
    </location>
</feature>
<accession>A0AAJ7E0J8</accession>
<dbReference type="KEGG" id="csol:105366486"/>
<evidence type="ECO:0000313" key="5">
    <source>
        <dbReference type="RefSeq" id="XP_011503249.1"/>
    </source>
</evidence>
<feature type="chain" id="PRO_5042580714" evidence="3">
    <location>
        <begin position="24"/>
        <end position="732"/>
    </location>
</feature>
<dbReference type="GeneID" id="105366486"/>
<protein>
    <submittedName>
        <fullName evidence="5">Low-density lipoprotein receptor-related protein 2-like</fullName>
    </submittedName>
</protein>
<evidence type="ECO:0000256" key="1">
    <source>
        <dbReference type="ARBA" id="ARBA00022536"/>
    </source>
</evidence>
<reference evidence="5" key="1">
    <citation type="submission" date="2025-08" db="UniProtKB">
        <authorList>
            <consortium name="RefSeq"/>
        </authorList>
    </citation>
    <scope>IDENTIFICATION</scope>
</reference>
<dbReference type="InterPro" id="IPR011042">
    <property type="entry name" value="6-blade_b-propeller_TolB-like"/>
</dbReference>
<evidence type="ECO:0000256" key="3">
    <source>
        <dbReference type="SAM" id="SignalP"/>
    </source>
</evidence>
<dbReference type="RefSeq" id="XP_011503249.1">
    <property type="nucleotide sequence ID" value="XM_011504947.1"/>
</dbReference>
<dbReference type="InterPro" id="IPR050778">
    <property type="entry name" value="Cueball_EGF_LRP_Nidogen"/>
</dbReference>
<dbReference type="Gene3D" id="2.120.10.30">
    <property type="entry name" value="TolB, C-terminal domain"/>
    <property type="match status" value="2"/>
</dbReference>